<dbReference type="PROSITE" id="PS51456">
    <property type="entry name" value="MYOSIN_MOTOR"/>
    <property type="match status" value="1"/>
</dbReference>
<dbReference type="EMBL" id="ADBV01017790">
    <property type="protein sequence ID" value="EJW71751.1"/>
    <property type="molecule type" value="Genomic_DNA"/>
</dbReference>
<comment type="caution">
    <text evidence="9">The sequence shown here is derived from an EMBL/GenBank/DDBJ whole genome shotgun (WGS) entry which is preliminary data.</text>
</comment>
<dbReference type="InterPro" id="IPR052409">
    <property type="entry name" value="Myosin-III_kinase_activity"/>
</dbReference>
<evidence type="ECO:0000256" key="6">
    <source>
        <dbReference type="ARBA" id="ARBA00023273"/>
    </source>
</evidence>
<dbReference type="GO" id="GO:0030832">
    <property type="term" value="P:regulation of actin filament length"/>
    <property type="evidence" value="ECO:0007669"/>
    <property type="project" value="TreeGrafter"/>
</dbReference>
<sequence length="89" mass="10343">MDRHEFAIRHYAGQIWYDCAQFVEKNRLQIRSETIKLLANSQNSSIAQMFRSFITKSTKSAPQKLSDGTIYVAQRYNRAAKALIDKMNK</sequence>
<dbReference type="PANTHER" id="PTHR46256:SF3">
    <property type="entry name" value="MYOSIN MOTOR DOMAIN-CONTAINING PROTEIN"/>
    <property type="match status" value="1"/>
</dbReference>
<evidence type="ECO:0000256" key="5">
    <source>
        <dbReference type="ARBA" id="ARBA00023212"/>
    </source>
</evidence>
<comment type="caution">
    <text evidence="7">Lacks conserved residue(s) required for the propagation of feature annotation.</text>
</comment>
<comment type="similarity">
    <text evidence="7">Belongs to the TRAFAC class myosin-kinesin ATPase superfamily. Myosin family.</text>
</comment>
<keyword evidence="7" id="KW-0505">Motor protein</keyword>
<dbReference type="InterPro" id="IPR001609">
    <property type="entry name" value="Myosin_head_motor_dom-like"/>
</dbReference>
<organism evidence="9 10">
    <name type="scientific">Wuchereria bancrofti</name>
    <dbReference type="NCBI Taxonomy" id="6293"/>
    <lineage>
        <taxon>Eukaryota</taxon>
        <taxon>Metazoa</taxon>
        <taxon>Ecdysozoa</taxon>
        <taxon>Nematoda</taxon>
        <taxon>Chromadorea</taxon>
        <taxon>Rhabditida</taxon>
        <taxon>Spirurina</taxon>
        <taxon>Spiruromorpha</taxon>
        <taxon>Filarioidea</taxon>
        <taxon>Onchocercidae</taxon>
        <taxon>Wuchereria</taxon>
    </lineage>
</organism>
<dbReference type="AlphaFoldDB" id="J9DQC6"/>
<accession>J9DQC6</accession>
<comment type="subcellular location">
    <subcellularLocation>
        <location evidence="2">Cell projection</location>
    </subcellularLocation>
    <subcellularLocation>
        <location evidence="1">Cytoplasm</location>
        <location evidence="1">Cytoskeleton</location>
    </subcellularLocation>
</comment>
<keyword evidence="7" id="KW-0009">Actin-binding</keyword>
<dbReference type="GO" id="GO:0003779">
    <property type="term" value="F:actin binding"/>
    <property type="evidence" value="ECO:0007669"/>
    <property type="project" value="UniProtKB-KW"/>
</dbReference>
<feature type="domain" description="Myosin motor" evidence="8">
    <location>
        <begin position="1"/>
        <end position="89"/>
    </location>
</feature>
<evidence type="ECO:0000256" key="1">
    <source>
        <dbReference type="ARBA" id="ARBA00004245"/>
    </source>
</evidence>
<evidence type="ECO:0000256" key="7">
    <source>
        <dbReference type="PROSITE-ProRule" id="PRU00782"/>
    </source>
</evidence>
<dbReference type="GO" id="GO:0004674">
    <property type="term" value="F:protein serine/threonine kinase activity"/>
    <property type="evidence" value="ECO:0007669"/>
    <property type="project" value="TreeGrafter"/>
</dbReference>
<protein>
    <recommendedName>
        <fullName evidence="8">Myosin motor domain-containing protein</fullName>
    </recommendedName>
</protein>
<evidence type="ECO:0000256" key="4">
    <source>
        <dbReference type="ARBA" id="ARBA00022737"/>
    </source>
</evidence>
<keyword evidence="5" id="KW-0206">Cytoskeleton</keyword>
<reference evidence="10" key="1">
    <citation type="submission" date="2012-08" db="EMBL/GenBank/DDBJ databases">
        <title>The Genome Sequence of Wuchereria bancrofti.</title>
        <authorList>
            <person name="Nutman T.B."/>
            <person name="Fink D.L."/>
            <person name="Russ C."/>
            <person name="Young S."/>
            <person name="Zeng Q."/>
            <person name="Koehrsen M."/>
            <person name="Alvarado L."/>
            <person name="Berlin A."/>
            <person name="Chapman S.B."/>
            <person name="Chen Z."/>
            <person name="Freedman E."/>
            <person name="Gellesch M."/>
            <person name="Goldberg J."/>
            <person name="Griggs A."/>
            <person name="Gujja S."/>
            <person name="Heilman E.R."/>
            <person name="Heiman D."/>
            <person name="Hepburn T."/>
            <person name="Howarth C."/>
            <person name="Jen D."/>
            <person name="Larson L."/>
            <person name="Lewis B."/>
            <person name="Mehta T."/>
            <person name="Park D."/>
            <person name="Pearson M."/>
            <person name="Roberts A."/>
            <person name="Saif S."/>
            <person name="Shea T."/>
            <person name="Shenoy N."/>
            <person name="Sisk P."/>
            <person name="Stolte C."/>
            <person name="Sykes S."/>
            <person name="Walk T."/>
            <person name="White J."/>
            <person name="Yandava C."/>
            <person name="Haas B."/>
            <person name="Henn M.R."/>
            <person name="Nusbaum C."/>
            <person name="Birren B."/>
        </authorList>
    </citation>
    <scope>NUCLEOTIDE SEQUENCE [LARGE SCALE GENOMIC DNA]</scope>
    <source>
        <strain evidence="10">NA</strain>
    </source>
</reference>
<keyword evidence="3" id="KW-0963">Cytoplasm</keyword>
<dbReference type="GO" id="GO:0016459">
    <property type="term" value="C:myosin complex"/>
    <property type="evidence" value="ECO:0007669"/>
    <property type="project" value="UniProtKB-KW"/>
</dbReference>
<dbReference type="GO" id="GO:0005524">
    <property type="term" value="F:ATP binding"/>
    <property type="evidence" value="ECO:0007669"/>
    <property type="project" value="InterPro"/>
</dbReference>
<evidence type="ECO:0000259" key="8">
    <source>
        <dbReference type="PROSITE" id="PS51456"/>
    </source>
</evidence>
<evidence type="ECO:0000256" key="3">
    <source>
        <dbReference type="ARBA" id="ARBA00022490"/>
    </source>
</evidence>
<dbReference type="GO" id="GO:0042995">
    <property type="term" value="C:cell projection"/>
    <property type="evidence" value="ECO:0007669"/>
    <property type="project" value="UniProtKB-SubCell"/>
</dbReference>
<keyword evidence="6" id="KW-0966">Cell projection</keyword>
<evidence type="ECO:0000256" key="2">
    <source>
        <dbReference type="ARBA" id="ARBA00004316"/>
    </source>
</evidence>
<keyword evidence="4" id="KW-0677">Repeat</keyword>
<gene>
    <name evidence="9" type="ORF">WUBG_17344</name>
</gene>
<dbReference type="GO" id="GO:0000146">
    <property type="term" value="F:microfilament motor activity"/>
    <property type="evidence" value="ECO:0007669"/>
    <property type="project" value="TreeGrafter"/>
</dbReference>
<dbReference type="Proteomes" id="UP000004810">
    <property type="component" value="Unassembled WGS sequence"/>
</dbReference>
<dbReference type="Gene3D" id="1.20.58.530">
    <property type="match status" value="1"/>
</dbReference>
<dbReference type="Pfam" id="PF00063">
    <property type="entry name" value="Myosin_head"/>
    <property type="match status" value="1"/>
</dbReference>
<evidence type="ECO:0000313" key="9">
    <source>
        <dbReference type="EMBL" id="EJW71751.1"/>
    </source>
</evidence>
<keyword evidence="7" id="KW-0518">Myosin</keyword>
<dbReference type="SUPFAM" id="SSF52540">
    <property type="entry name" value="P-loop containing nucleoside triphosphate hydrolases"/>
    <property type="match status" value="1"/>
</dbReference>
<dbReference type="PANTHER" id="PTHR46256">
    <property type="entry name" value="AGAP011099-PA"/>
    <property type="match status" value="1"/>
</dbReference>
<name>J9DQC6_WUCBA</name>
<proteinExistence type="inferred from homology"/>
<evidence type="ECO:0000313" key="10">
    <source>
        <dbReference type="Proteomes" id="UP000004810"/>
    </source>
</evidence>
<dbReference type="InterPro" id="IPR027417">
    <property type="entry name" value="P-loop_NTPase"/>
</dbReference>